<evidence type="ECO:0000256" key="3">
    <source>
        <dbReference type="ARBA" id="ARBA00022603"/>
    </source>
</evidence>
<comment type="catalytic activity">
    <reaction evidence="6">
        <text>a 2'-deoxyadenosine in DNA + S-adenosyl-L-methionine = an N(6)-methyl-2'-deoxyadenosine in DNA + S-adenosyl-L-homocysteine + H(+)</text>
        <dbReference type="Rhea" id="RHEA:15197"/>
        <dbReference type="Rhea" id="RHEA-COMP:12418"/>
        <dbReference type="Rhea" id="RHEA-COMP:12419"/>
        <dbReference type="ChEBI" id="CHEBI:15378"/>
        <dbReference type="ChEBI" id="CHEBI:57856"/>
        <dbReference type="ChEBI" id="CHEBI:59789"/>
        <dbReference type="ChEBI" id="CHEBI:90615"/>
        <dbReference type="ChEBI" id="CHEBI:90616"/>
        <dbReference type="EC" id="2.1.1.72"/>
    </reaction>
</comment>
<evidence type="ECO:0000256" key="6">
    <source>
        <dbReference type="ARBA" id="ARBA00047942"/>
    </source>
</evidence>
<evidence type="ECO:0000259" key="7">
    <source>
        <dbReference type="Pfam" id="PF07669"/>
    </source>
</evidence>
<reference evidence="8 9" key="1">
    <citation type="submission" date="2020-07" db="EMBL/GenBank/DDBJ databases">
        <title>Sequencing the genomes of 1000 actinobacteria strains.</title>
        <authorList>
            <person name="Klenk H.-P."/>
        </authorList>
    </citation>
    <scope>NUCLEOTIDE SEQUENCE [LARGE SCALE GENOMIC DNA]</scope>
    <source>
        <strain evidence="8 9">DSM 23737</strain>
    </source>
</reference>
<dbReference type="InterPro" id="IPR029063">
    <property type="entry name" value="SAM-dependent_MTases_sf"/>
</dbReference>
<evidence type="ECO:0000256" key="1">
    <source>
        <dbReference type="ARBA" id="ARBA00006594"/>
    </source>
</evidence>
<sequence>MTIFLTSASTTALISAEQSYGNEEKKRGAIFTKHSVVDFMLDLIGYVPSANLHEKRLLEPSFGGGRFVLSAVDRLISSWKLSDKHDSYEALLDSIRAVELDTQTFLGFKAELKSHLMGHGIAKAASIHLVNTWLIHDDFLWTEFLEGFDFIIGNPPYVRQELIVPDLLAAYRRSFQTMVGRADLYVPFIERSLDLLKPNGQFSFICADAWVKNEYGRLLRQKVADDFHLRFYVDMYGVSAFEVSVGAYPSITVIERAKPGVSRVAKSESADRNYLSGLRDALLEPDGPGKRVAVSEIDRVANGANPWLLSVNHSLSIIRDMESRFPTLQDAGCRIGIGVATGADKVFIAPFDELDVEDDRKLPLATNKDVEGGRLKWTGKGVVNPYTDAGRLVDLAEYPRLAAHLEQHRGVLEKRHTAKADIVRRWYKTIDRVTPSLMLEPKLLIPDIKGNGDAIAYDPGTLYPHHNLYFITSSAWNLRALQALLRSGIAHMFVEAYSVKIGGGYLRFQAQNLRRIRIPRWDEVALVDQQEMTSAGEAGEKLSAELLERIYQLETGDLAFLEGEN</sequence>
<dbReference type="InterPro" id="IPR002052">
    <property type="entry name" value="DNA_methylase_N6_adenine_CS"/>
</dbReference>
<proteinExistence type="inferred from homology"/>
<name>A0A7W3JT19_9MICO</name>
<dbReference type="SUPFAM" id="SSF53335">
    <property type="entry name" value="S-adenosyl-L-methionine-dependent methyltransferases"/>
    <property type="match status" value="1"/>
</dbReference>
<keyword evidence="3" id="KW-0489">Methyltransferase</keyword>
<dbReference type="Pfam" id="PF07669">
    <property type="entry name" value="Eco57I"/>
    <property type="match status" value="1"/>
</dbReference>
<dbReference type="InterPro" id="IPR011639">
    <property type="entry name" value="MethylTrfase_TaqI-like_dom"/>
</dbReference>
<dbReference type="PROSITE" id="PS00092">
    <property type="entry name" value="N6_MTASE"/>
    <property type="match status" value="1"/>
</dbReference>
<dbReference type="GO" id="GO:0009007">
    <property type="term" value="F:site-specific DNA-methyltransferase (adenine-specific) activity"/>
    <property type="evidence" value="ECO:0007669"/>
    <property type="project" value="UniProtKB-EC"/>
</dbReference>
<dbReference type="EMBL" id="JACGWU010000001">
    <property type="protein sequence ID" value="MBA8828719.1"/>
    <property type="molecule type" value="Genomic_DNA"/>
</dbReference>
<dbReference type="EC" id="2.1.1.72" evidence="2"/>
<dbReference type="AlphaFoldDB" id="A0A7W3JT19"/>
<evidence type="ECO:0000256" key="2">
    <source>
        <dbReference type="ARBA" id="ARBA00011900"/>
    </source>
</evidence>
<evidence type="ECO:0000256" key="4">
    <source>
        <dbReference type="ARBA" id="ARBA00022679"/>
    </source>
</evidence>
<dbReference type="RefSeq" id="WP_182484103.1">
    <property type="nucleotide sequence ID" value="NZ_JACGWU010000001.1"/>
</dbReference>
<accession>A0A7W3JT19</accession>
<dbReference type="GO" id="GO:0032259">
    <property type="term" value="P:methylation"/>
    <property type="evidence" value="ECO:0007669"/>
    <property type="project" value="UniProtKB-KW"/>
</dbReference>
<keyword evidence="5" id="KW-0949">S-adenosyl-L-methionine</keyword>
<evidence type="ECO:0000313" key="8">
    <source>
        <dbReference type="EMBL" id="MBA8828719.1"/>
    </source>
</evidence>
<organism evidence="8 9">
    <name type="scientific">Alpinimonas psychrophila</name>
    <dbReference type="NCBI Taxonomy" id="748908"/>
    <lineage>
        <taxon>Bacteria</taxon>
        <taxon>Bacillati</taxon>
        <taxon>Actinomycetota</taxon>
        <taxon>Actinomycetes</taxon>
        <taxon>Micrococcales</taxon>
        <taxon>Microbacteriaceae</taxon>
        <taxon>Alpinimonas</taxon>
    </lineage>
</organism>
<dbReference type="PANTHER" id="PTHR33841">
    <property type="entry name" value="DNA METHYLTRANSFERASE YEEA-RELATED"/>
    <property type="match status" value="1"/>
</dbReference>
<dbReference type="PANTHER" id="PTHR33841:SF5">
    <property type="entry name" value="DNA METHYLASE (MODIFICATION METHYLASE) (METHYLTRANSFERASE)-RELATED"/>
    <property type="match status" value="1"/>
</dbReference>
<dbReference type="GO" id="GO:0003676">
    <property type="term" value="F:nucleic acid binding"/>
    <property type="evidence" value="ECO:0007669"/>
    <property type="project" value="InterPro"/>
</dbReference>
<dbReference type="Proteomes" id="UP000524237">
    <property type="component" value="Unassembled WGS sequence"/>
</dbReference>
<keyword evidence="4" id="KW-0808">Transferase</keyword>
<protein>
    <recommendedName>
        <fullName evidence="2">site-specific DNA-methyltransferase (adenine-specific)</fullName>
        <ecNumber evidence="2">2.1.1.72</ecNumber>
    </recommendedName>
</protein>
<comment type="caution">
    <text evidence="8">The sequence shown here is derived from an EMBL/GenBank/DDBJ whole genome shotgun (WGS) entry which is preliminary data.</text>
</comment>
<gene>
    <name evidence="8" type="ORF">FB555_000790</name>
</gene>
<keyword evidence="9" id="KW-1185">Reference proteome</keyword>
<dbReference type="PRINTS" id="PR00507">
    <property type="entry name" value="N12N6MTFRASE"/>
</dbReference>
<evidence type="ECO:0000313" key="9">
    <source>
        <dbReference type="Proteomes" id="UP000524237"/>
    </source>
</evidence>
<evidence type="ECO:0000256" key="5">
    <source>
        <dbReference type="ARBA" id="ARBA00022691"/>
    </source>
</evidence>
<dbReference type="GO" id="GO:0006304">
    <property type="term" value="P:DNA modification"/>
    <property type="evidence" value="ECO:0007669"/>
    <property type="project" value="InterPro"/>
</dbReference>
<feature type="domain" description="Type II methyltransferase M.TaqI-like" evidence="7">
    <location>
        <begin position="136"/>
        <end position="241"/>
    </location>
</feature>
<dbReference type="Gene3D" id="3.40.50.150">
    <property type="entry name" value="Vaccinia Virus protein VP39"/>
    <property type="match status" value="1"/>
</dbReference>
<dbReference type="InterPro" id="IPR050953">
    <property type="entry name" value="N4_N6_ade-DNA_methylase"/>
</dbReference>
<comment type="similarity">
    <text evidence="1">Belongs to the N(4)/N(6)-methyltransferase family.</text>
</comment>